<dbReference type="GeneID" id="36592211"/>
<sequence>MAWQAPIGKPATPSPPANQQPIKSPINNREQLAQKSKGELKLALEKLSMKKKELREKQTVKRTSLEDDLSYMDNLHTSNPGLSALPNKYSSDLQKQSSRETSRLQFDGNFQERNTINRNDGTNEGLKQSSGVGIKPETKREVRIKLEEVAEPSLGRQNVLEGSHQRALIDDLEKYVQTQGQVHVPPADNFLETSLKRLKLPPQQELSVPEPTIPSRDASPTPASNVDKFKWSKIRDPMDSLVNSSFTNQVSDSAINNPTPLGKILSHSNKQVMAVWPLVNDVPTGPHTWANRPSLAKPERDGLTLNGPNHLSSCETLEEHPDKDTLTREQTVEKKTPSVAGSSKASVASSFEPDWCLRYASMEEHQNLLRSVDEEKYQARLNGSYLPPKIPEHCFADPDWLPYHCFTCDQTRNTCNGLKTHLRLRHSTIMVDKDDFRKRLGDHERRELTLHIVPVVVLLRDS</sequence>
<dbReference type="AlphaFoldDB" id="A0A2J6SH55"/>
<feature type="region of interest" description="Disordered" evidence="1">
    <location>
        <begin position="51"/>
        <end position="135"/>
    </location>
</feature>
<reference evidence="2 3" key="1">
    <citation type="submission" date="2016-04" db="EMBL/GenBank/DDBJ databases">
        <title>A degradative enzymes factory behind the ericoid mycorrhizal symbiosis.</title>
        <authorList>
            <consortium name="DOE Joint Genome Institute"/>
            <person name="Martino E."/>
            <person name="Morin E."/>
            <person name="Grelet G."/>
            <person name="Kuo A."/>
            <person name="Kohler A."/>
            <person name="Daghino S."/>
            <person name="Barry K."/>
            <person name="Choi C."/>
            <person name="Cichocki N."/>
            <person name="Clum A."/>
            <person name="Copeland A."/>
            <person name="Hainaut M."/>
            <person name="Haridas S."/>
            <person name="Labutti K."/>
            <person name="Lindquist E."/>
            <person name="Lipzen A."/>
            <person name="Khouja H.-R."/>
            <person name="Murat C."/>
            <person name="Ohm R."/>
            <person name="Olson A."/>
            <person name="Spatafora J."/>
            <person name="Veneault-Fourrey C."/>
            <person name="Henrissat B."/>
            <person name="Grigoriev I."/>
            <person name="Martin F."/>
            <person name="Perotto S."/>
        </authorList>
    </citation>
    <scope>NUCLEOTIDE SEQUENCE [LARGE SCALE GENOMIC DNA]</scope>
    <source>
        <strain evidence="2 3">E</strain>
    </source>
</reference>
<feature type="region of interest" description="Disordered" evidence="1">
    <location>
        <begin position="201"/>
        <end position="226"/>
    </location>
</feature>
<keyword evidence="3" id="KW-1185">Reference proteome</keyword>
<evidence type="ECO:0000313" key="2">
    <source>
        <dbReference type="EMBL" id="PMD50106.1"/>
    </source>
</evidence>
<accession>A0A2J6SH55</accession>
<feature type="compositionally biased region" description="Polar residues" evidence="1">
    <location>
        <begin position="111"/>
        <end position="131"/>
    </location>
</feature>
<evidence type="ECO:0000256" key="1">
    <source>
        <dbReference type="SAM" id="MobiDB-lite"/>
    </source>
</evidence>
<dbReference type="RefSeq" id="XP_024727010.1">
    <property type="nucleotide sequence ID" value="XM_024884134.1"/>
</dbReference>
<feature type="region of interest" description="Disordered" evidence="1">
    <location>
        <begin position="1"/>
        <end position="26"/>
    </location>
</feature>
<evidence type="ECO:0000313" key="3">
    <source>
        <dbReference type="Proteomes" id="UP000235371"/>
    </source>
</evidence>
<dbReference type="Proteomes" id="UP000235371">
    <property type="component" value="Unassembled WGS sequence"/>
</dbReference>
<dbReference type="EMBL" id="KZ613913">
    <property type="protein sequence ID" value="PMD50106.1"/>
    <property type="molecule type" value="Genomic_DNA"/>
</dbReference>
<protein>
    <submittedName>
        <fullName evidence="2">Uncharacterized protein</fullName>
    </submittedName>
</protein>
<dbReference type="OrthoDB" id="10402311at2759"/>
<organism evidence="2 3">
    <name type="scientific">Hyaloscypha bicolor E</name>
    <dbReference type="NCBI Taxonomy" id="1095630"/>
    <lineage>
        <taxon>Eukaryota</taxon>
        <taxon>Fungi</taxon>
        <taxon>Dikarya</taxon>
        <taxon>Ascomycota</taxon>
        <taxon>Pezizomycotina</taxon>
        <taxon>Leotiomycetes</taxon>
        <taxon>Helotiales</taxon>
        <taxon>Hyaloscyphaceae</taxon>
        <taxon>Hyaloscypha</taxon>
        <taxon>Hyaloscypha bicolor</taxon>
    </lineage>
</organism>
<feature type="compositionally biased region" description="Basic and acidic residues" evidence="1">
    <location>
        <begin position="317"/>
        <end position="336"/>
    </location>
</feature>
<proteinExistence type="predicted"/>
<feature type="compositionally biased region" description="Basic and acidic residues" evidence="1">
    <location>
        <begin position="51"/>
        <end position="65"/>
    </location>
</feature>
<feature type="region of interest" description="Disordered" evidence="1">
    <location>
        <begin position="316"/>
        <end position="341"/>
    </location>
</feature>
<name>A0A2J6SH55_9HELO</name>
<dbReference type="InParanoid" id="A0A2J6SH55"/>
<gene>
    <name evidence="2" type="ORF">K444DRAFT_637534</name>
</gene>